<dbReference type="EMBL" id="JBBNAG010000012">
    <property type="protein sequence ID" value="KAK9088208.1"/>
    <property type="molecule type" value="Genomic_DNA"/>
</dbReference>
<proteinExistence type="predicted"/>
<organism evidence="1 2">
    <name type="scientific">Stephania cephalantha</name>
    <dbReference type="NCBI Taxonomy" id="152367"/>
    <lineage>
        <taxon>Eukaryota</taxon>
        <taxon>Viridiplantae</taxon>
        <taxon>Streptophyta</taxon>
        <taxon>Embryophyta</taxon>
        <taxon>Tracheophyta</taxon>
        <taxon>Spermatophyta</taxon>
        <taxon>Magnoliopsida</taxon>
        <taxon>Ranunculales</taxon>
        <taxon>Menispermaceae</taxon>
        <taxon>Menispermoideae</taxon>
        <taxon>Cissampelideae</taxon>
        <taxon>Stephania</taxon>
    </lineage>
</organism>
<accession>A0AAP0EF89</accession>
<sequence length="55" mass="6401">MQSMATTSTTPTTPIHTNEINLNTQFQSFITIQYNVHPMNSKFDLYSPRPQLIWD</sequence>
<reference evidence="1 2" key="1">
    <citation type="submission" date="2024-01" db="EMBL/GenBank/DDBJ databases">
        <title>Genome assemblies of Stephania.</title>
        <authorList>
            <person name="Yang L."/>
        </authorList>
    </citation>
    <scope>NUCLEOTIDE SEQUENCE [LARGE SCALE GENOMIC DNA]</scope>
    <source>
        <strain evidence="1">JXDWG</strain>
        <tissue evidence="1">Leaf</tissue>
    </source>
</reference>
<name>A0AAP0EF89_9MAGN</name>
<evidence type="ECO:0000313" key="2">
    <source>
        <dbReference type="Proteomes" id="UP001419268"/>
    </source>
</evidence>
<keyword evidence="2" id="KW-1185">Reference proteome</keyword>
<gene>
    <name evidence="1" type="ORF">Scep_027290</name>
</gene>
<comment type="caution">
    <text evidence="1">The sequence shown here is derived from an EMBL/GenBank/DDBJ whole genome shotgun (WGS) entry which is preliminary data.</text>
</comment>
<dbReference type="Proteomes" id="UP001419268">
    <property type="component" value="Unassembled WGS sequence"/>
</dbReference>
<dbReference type="AlphaFoldDB" id="A0AAP0EF89"/>
<evidence type="ECO:0000313" key="1">
    <source>
        <dbReference type="EMBL" id="KAK9088208.1"/>
    </source>
</evidence>
<protein>
    <submittedName>
        <fullName evidence="1">Uncharacterized protein</fullName>
    </submittedName>
</protein>